<accession>A0A183LKJ1</accession>
<organism evidence="1 2">
    <name type="scientific">Schistosoma margrebowiei</name>
    <dbReference type="NCBI Taxonomy" id="48269"/>
    <lineage>
        <taxon>Eukaryota</taxon>
        <taxon>Metazoa</taxon>
        <taxon>Spiralia</taxon>
        <taxon>Lophotrochozoa</taxon>
        <taxon>Platyhelminthes</taxon>
        <taxon>Trematoda</taxon>
        <taxon>Digenea</taxon>
        <taxon>Strigeidida</taxon>
        <taxon>Schistosomatoidea</taxon>
        <taxon>Schistosomatidae</taxon>
        <taxon>Schistosoma</taxon>
    </lineage>
</organism>
<protein>
    <submittedName>
        <fullName evidence="1">Uncharacterized protein</fullName>
    </submittedName>
</protein>
<dbReference type="EMBL" id="UZAI01001359">
    <property type="protein sequence ID" value="VDO61026.1"/>
    <property type="molecule type" value="Genomic_DNA"/>
</dbReference>
<dbReference type="AlphaFoldDB" id="A0A183LKJ1"/>
<gene>
    <name evidence="1" type="ORF">SMRZ_LOCUS4316</name>
</gene>
<proteinExistence type="predicted"/>
<keyword evidence="2" id="KW-1185">Reference proteome</keyword>
<sequence length="78" mass="8868">MKTLTFEGKQKVQWTIHNQSDSSDFTDHLALLSHTHEQMQADKDSQCSNSLCIIGSQHTQGENQHPQIQHGEQQSNHT</sequence>
<dbReference type="Proteomes" id="UP000277204">
    <property type="component" value="Unassembled WGS sequence"/>
</dbReference>
<evidence type="ECO:0000313" key="2">
    <source>
        <dbReference type="Proteomes" id="UP000277204"/>
    </source>
</evidence>
<reference evidence="1 2" key="1">
    <citation type="submission" date="2018-11" db="EMBL/GenBank/DDBJ databases">
        <authorList>
            <consortium name="Pathogen Informatics"/>
        </authorList>
    </citation>
    <scope>NUCLEOTIDE SEQUENCE [LARGE SCALE GENOMIC DNA]</scope>
    <source>
        <strain evidence="1 2">Zambia</strain>
    </source>
</reference>
<evidence type="ECO:0000313" key="1">
    <source>
        <dbReference type="EMBL" id="VDO61026.1"/>
    </source>
</evidence>
<name>A0A183LKJ1_9TREM</name>